<keyword evidence="1" id="KW-0808">Transferase</keyword>
<evidence type="ECO:0000259" key="3">
    <source>
        <dbReference type="PROSITE" id="PS51186"/>
    </source>
</evidence>
<dbReference type="InterPro" id="IPR000182">
    <property type="entry name" value="GNAT_dom"/>
</dbReference>
<dbReference type="AlphaFoldDB" id="A0A067TIE6"/>
<dbReference type="InterPro" id="IPR050769">
    <property type="entry name" value="NAT_camello-type"/>
</dbReference>
<reference evidence="5" key="1">
    <citation type="journal article" date="2014" name="Proc. Natl. Acad. Sci. U.S.A.">
        <title>Extensive sampling of basidiomycete genomes demonstrates inadequacy of the white-rot/brown-rot paradigm for wood decay fungi.</title>
        <authorList>
            <person name="Riley R."/>
            <person name="Salamov A.A."/>
            <person name="Brown D.W."/>
            <person name="Nagy L.G."/>
            <person name="Floudas D."/>
            <person name="Held B.W."/>
            <person name="Levasseur A."/>
            <person name="Lombard V."/>
            <person name="Morin E."/>
            <person name="Otillar R."/>
            <person name="Lindquist E.A."/>
            <person name="Sun H."/>
            <person name="LaButti K.M."/>
            <person name="Schmutz J."/>
            <person name="Jabbour D."/>
            <person name="Luo H."/>
            <person name="Baker S.E."/>
            <person name="Pisabarro A.G."/>
            <person name="Walton J.D."/>
            <person name="Blanchette R.A."/>
            <person name="Henrissat B."/>
            <person name="Martin F."/>
            <person name="Cullen D."/>
            <person name="Hibbett D.S."/>
            <person name="Grigoriev I.V."/>
        </authorList>
    </citation>
    <scope>NUCLEOTIDE SEQUENCE [LARGE SCALE GENOMIC DNA]</scope>
    <source>
        <strain evidence="5">CBS 339.88</strain>
    </source>
</reference>
<gene>
    <name evidence="4" type="ORF">GALMADRAFT_240645</name>
</gene>
<dbReference type="HOGENOM" id="CLU_083059_0_0_1"/>
<dbReference type="PROSITE" id="PS51186">
    <property type="entry name" value="GNAT"/>
    <property type="match status" value="1"/>
</dbReference>
<evidence type="ECO:0000256" key="1">
    <source>
        <dbReference type="ARBA" id="ARBA00022679"/>
    </source>
</evidence>
<dbReference type="Proteomes" id="UP000027222">
    <property type="component" value="Unassembled WGS sequence"/>
</dbReference>
<dbReference type="SUPFAM" id="SSF55729">
    <property type="entry name" value="Acyl-CoA N-acyltransferases (Nat)"/>
    <property type="match status" value="1"/>
</dbReference>
<protein>
    <recommendedName>
        <fullName evidence="3">N-acetyltransferase domain-containing protein</fullName>
    </recommendedName>
</protein>
<evidence type="ECO:0000313" key="5">
    <source>
        <dbReference type="Proteomes" id="UP000027222"/>
    </source>
</evidence>
<dbReference type="PANTHER" id="PTHR13947:SF37">
    <property type="entry name" value="LD18367P"/>
    <property type="match status" value="1"/>
</dbReference>
<dbReference type="Pfam" id="PF00583">
    <property type="entry name" value="Acetyltransf_1"/>
    <property type="match status" value="1"/>
</dbReference>
<dbReference type="OrthoDB" id="41532at2759"/>
<feature type="transmembrane region" description="Helical" evidence="2">
    <location>
        <begin position="54"/>
        <end position="73"/>
    </location>
</feature>
<dbReference type="GO" id="GO:0008080">
    <property type="term" value="F:N-acetyltransferase activity"/>
    <property type="evidence" value="ECO:0007669"/>
    <property type="project" value="InterPro"/>
</dbReference>
<name>A0A067TIE6_GALM3</name>
<dbReference type="InterPro" id="IPR016181">
    <property type="entry name" value="Acyl_CoA_acyltransferase"/>
</dbReference>
<evidence type="ECO:0000256" key="2">
    <source>
        <dbReference type="SAM" id="Phobius"/>
    </source>
</evidence>
<dbReference type="PANTHER" id="PTHR13947">
    <property type="entry name" value="GNAT FAMILY N-ACETYLTRANSFERASE"/>
    <property type="match status" value="1"/>
</dbReference>
<dbReference type="STRING" id="685588.A0A067TIE6"/>
<evidence type="ECO:0000313" key="4">
    <source>
        <dbReference type="EMBL" id="KDR82122.1"/>
    </source>
</evidence>
<keyword evidence="2" id="KW-1133">Transmembrane helix</keyword>
<organism evidence="4 5">
    <name type="scientific">Galerina marginata (strain CBS 339.88)</name>
    <dbReference type="NCBI Taxonomy" id="685588"/>
    <lineage>
        <taxon>Eukaryota</taxon>
        <taxon>Fungi</taxon>
        <taxon>Dikarya</taxon>
        <taxon>Basidiomycota</taxon>
        <taxon>Agaricomycotina</taxon>
        <taxon>Agaricomycetes</taxon>
        <taxon>Agaricomycetidae</taxon>
        <taxon>Agaricales</taxon>
        <taxon>Agaricineae</taxon>
        <taxon>Strophariaceae</taxon>
        <taxon>Galerina</taxon>
    </lineage>
</organism>
<keyword evidence="5" id="KW-1185">Reference proteome</keyword>
<feature type="transmembrane region" description="Helical" evidence="2">
    <location>
        <begin position="79"/>
        <end position="98"/>
    </location>
</feature>
<feature type="domain" description="N-acetyltransferase" evidence="3">
    <location>
        <begin position="105"/>
        <end position="261"/>
    </location>
</feature>
<sequence length="265" mass="30032">MHETHYREEAYPIIRIRPYRYSDTEEIHELFRTSMTSGDGSPRRAAMRARWSSPLSYALYATTALGFLSYAWFPSIYSRYIGLALSIFGLSTICIRLYSLHCAFIKFRQNALTGDLGNIADRYGMVPEPQTEKQNGHDSDYLVSKSKNCFWVAEAVGELEGGKPEVVGYVGIDVNANSDETSAELRRLVVSPKCRRRGIAGQLIKVSIAHARLHNIKSIYLTTSAYHTSAIDLYRKFGWVLQRQYVLLRSIDVVEMNLDLSASIL</sequence>
<dbReference type="Gene3D" id="3.40.630.30">
    <property type="match status" value="1"/>
</dbReference>
<accession>A0A067TIE6</accession>
<keyword evidence="2" id="KW-0812">Transmembrane</keyword>
<keyword evidence="2" id="KW-0472">Membrane</keyword>
<dbReference type="EMBL" id="KL142370">
    <property type="protein sequence ID" value="KDR82122.1"/>
    <property type="molecule type" value="Genomic_DNA"/>
</dbReference>
<dbReference type="CDD" id="cd04301">
    <property type="entry name" value="NAT_SF"/>
    <property type="match status" value="1"/>
</dbReference>
<proteinExistence type="predicted"/>